<protein>
    <recommendedName>
        <fullName evidence="4">Urease accessory protein UreH-like transmembrane domain-containing protein</fullName>
    </recommendedName>
</protein>
<feature type="transmembrane region" description="Helical" evidence="1">
    <location>
        <begin position="111"/>
        <end position="129"/>
    </location>
</feature>
<feature type="transmembrane region" description="Helical" evidence="1">
    <location>
        <begin position="71"/>
        <end position="91"/>
    </location>
</feature>
<gene>
    <name evidence="2" type="ORF">CHLNCDRAFT_26443</name>
</gene>
<dbReference type="PANTHER" id="PTHR33876">
    <property type="entry name" value="UNNAMED PRODUCT"/>
    <property type="match status" value="1"/>
</dbReference>
<dbReference type="Proteomes" id="UP000008141">
    <property type="component" value="Unassembled WGS sequence"/>
</dbReference>
<dbReference type="InParanoid" id="E1ZMN3"/>
<evidence type="ECO:0008006" key="4">
    <source>
        <dbReference type="Google" id="ProtNLM"/>
    </source>
</evidence>
<feature type="transmembrane region" description="Helical" evidence="1">
    <location>
        <begin position="243"/>
        <end position="265"/>
    </location>
</feature>
<organism evidence="3">
    <name type="scientific">Chlorella variabilis</name>
    <name type="common">Green alga</name>
    <dbReference type="NCBI Taxonomy" id="554065"/>
    <lineage>
        <taxon>Eukaryota</taxon>
        <taxon>Viridiplantae</taxon>
        <taxon>Chlorophyta</taxon>
        <taxon>core chlorophytes</taxon>
        <taxon>Trebouxiophyceae</taxon>
        <taxon>Chlorellales</taxon>
        <taxon>Chlorellaceae</taxon>
        <taxon>Chlorella clade</taxon>
        <taxon>Chlorella</taxon>
    </lineage>
</organism>
<evidence type="ECO:0000313" key="3">
    <source>
        <dbReference type="Proteomes" id="UP000008141"/>
    </source>
</evidence>
<dbReference type="FunCoup" id="E1ZMN3">
    <property type="interactions" value="229"/>
</dbReference>
<accession>E1ZMN3</accession>
<sequence>MHAQATPTLAAICPSPRRSSLPAAGLRTAVRSAWAGLAAGCLHTLAGADHLAALTPLTIGRSQLKASLLGALWGFGHSTGQLILGLLMVVLKDRFQQARGQHARPACLQCWGGATVGLTLLAIGAMGLYETFFEHNDEAAHVESDPTAEALTGMEMQGGVLVAKKERGGFGLATFATGIVYGLQPDALFVIVPALALPTKLAAAAYILMFVLGTVAAMGAYTGIIGATSAAIKKSNSGLTQKLSGFASCAALGLGLTMLLGGFGVELPFTLPFGHNH</sequence>
<dbReference type="OrthoDB" id="669460at2759"/>
<reference evidence="2 3" key="1">
    <citation type="journal article" date="2010" name="Plant Cell">
        <title>The Chlorella variabilis NC64A genome reveals adaptation to photosymbiosis, coevolution with viruses, and cryptic sex.</title>
        <authorList>
            <person name="Blanc G."/>
            <person name="Duncan G."/>
            <person name="Agarkova I."/>
            <person name="Borodovsky M."/>
            <person name="Gurnon J."/>
            <person name="Kuo A."/>
            <person name="Lindquist E."/>
            <person name="Lucas S."/>
            <person name="Pangilinan J."/>
            <person name="Polle J."/>
            <person name="Salamov A."/>
            <person name="Terry A."/>
            <person name="Yamada T."/>
            <person name="Dunigan D.D."/>
            <person name="Grigoriev I.V."/>
            <person name="Claverie J.M."/>
            <person name="Van Etten J.L."/>
        </authorList>
    </citation>
    <scope>NUCLEOTIDE SEQUENCE [LARGE SCALE GENOMIC DNA]</scope>
    <source>
        <strain evidence="2 3">NC64A</strain>
    </source>
</reference>
<proteinExistence type="predicted"/>
<keyword evidence="1" id="KW-0812">Transmembrane</keyword>
<dbReference type="KEGG" id="cvr:CHLNCDRAFT_26443"/>
<dbReference type="InterPro" id="IPR052776">
    <property type="entry name" value="Chloro_ReproSupport/MetalTrans"/>
</dbReference>
<evidence type="ECO:0000256" key="1">
    <source>
        <dbReference type="SAM" id="Phobius"/>
    </source>
</evidence>
<dbReference type="EMBL" id="GL433854">
    <property type="protein sequence ID" value="EFN52827.1"/>
    <property type="molecule type" value="Genomic_DNA"/>
</dbReference>
<evidence type="ECO:0000313" key="2">
    <source>
        <dbReference type="EMBL" id="EFN52827.1"/>
    </source>
</evidence>
<keyword evidence="1" id="KW-1133">Transmembrane helix</keyword>
<dbReference type="eggNOG" id="ENOG502QUR7">
    <property type="taxonomic scope" value="Eukaryota"/>
</dbReference>
<dbReference type="STRING" id="554065.E1ZMN3"/>
<dbReference type="RefSeq" id="XP_005844929.1">
    <property type="nucleotide sequence ID" value="XM_005844867.1"/>
</dbReference>
<keyword evidence="1" id="KW-0472">Membrane</keyword>
<dbReference type="GeneID" id="17352239"/>
<dbReference type="AlphaFoldDB" id="E1ZMN3"/>
<keyword evidence="3" id="KW-1185">Reference proteome</keyword>
<feature type="transmembrane region" description="Helical" evidence="1">
    <location>
        <begin position="203"/>
        <end position="231"/>
    </location>
</feature>
<name>E1ZMN3_CHLVA</name>
<dbReference type="PANTHER" id="PTHR33876:SF4">
    <property type="entry name" value="CHLOROPLAST PROTEIN FOR GROWTH AND FERTILITY 2"/>
    <property type="match status" value="1"/>
</dbReference>
<dbReference type="OMA" id="AFCALEN"/>